<gene>
    <name evidence="1" type="ORF">AZ78_3140</name>
</gene>
<reference evidence="1 2" key="1">
    <citation type="journal article" date="2014" name="Genome Announc.">
        <title>Draft Genome Sequence of Lysobacter capsici AZ78, a Bacterium Antagonistic to Plant-Pathogenic Oomycetes.</title>
        <authorList>
            <person name="Puopolo G."/>
            <person name="Sonego P."/>
            <person name="Engelen K."/>
            <person name="Pertot I."/>
        </authorList>
    </citation>
    <scope>NUCLEOTIDE SEQUENCE [LARGE SCALE GENOMIC DNA]</scope>
    <source>
        <strain evidence="1 2">AZ78</strain>
    </source>
</reference>
<evidence type="ECO:0000313" key="1">
    <source>
        <dbReference type="EMBL" id="KWS05588.1"/>
    </source>
</evidence>
<name>A0A125MN64_9GAMM</name>
<evidence type="ECO:0000313" key="2">
    <source>
        <dbReference type="Proteomes" id="UP000023435"/>
    </source>
</evidence>
<sequence length="376" mass="41123">MMLSGDRSRLNITFIAHRSKTVRKLFAIAGLSLGLIGPAIAESQVDLSKLDTGMAGPRAQVLVLGSVHLSGMPKTFKPESLEPVLERLAAFNPQIITIEALSGETCDLMARHPAVYALEDVRTYCRDPAPARAATGLDVPAAIAEVRKTLKDWPAQPTPAQRRRLAATFLAANDSASAFVQWLYLPKSERHVGDGLDAALVALLQKFETRNNESFQIGARLAVRLGLQRLYAVDDHTGDNIYIDDPQRYGQAIQKAWDTAGEAALASRKRQDQLSADSQMLALYRLINQPEAQRLAIDADFAAAMRDASPQHYGQRYVAGWEGRNLRMVANIRAAFADYPGARVLSIVGASHKPWFDNLLGQMQGVDVIDAGKILK</sequence>
<dbReference type="InterPro" id="IPR043749">
    <property type="entry name" value="DUF5694"/>
</dbReference>
<keyword evidence="2" id="KW-1185">Reference proteome</keyword>
<dbReference type="Proteomes" id="UP000023435">
    <property type="component" value="Unassembled WGS sequence"/>
</dbReference>
<proteinExistence type="predicted"/>
<dbReference type="Pfam" id="PF18950">
    <property type="entry name" value="DUF5694"/>
    <property type="match status" value="1"/>
</dbReference>
<dbReference type="AlphaFoldDB" id="A0A125MN64"/>
<protein>
    <submittedName>
        <fullName evidence="1">Uncharacterized protein</fullName>
    </submittedName>
</protein>
<organism evidence="1 2">
    <name type="scientific">Lysobacter capsici AZ78</name>
    <dbReference type="NCBI Taxonomy" id="1444315"/>
    <lineage>
        <taxon>Bacteria</taxon>
        <taxon>Pseudomonadati</taxon>
        <taxon>Pseudomonadota</taxon>
        <taxon>Gammaproteobacteria</taxon>
        <taxon>Lysobacterales</taxon>
        <taxon>Lysobacteraceae</taxon>
        <taxon>Lysobacter</taxon>
    </lineage>
</organism>
<accession>A0A125MN64</accession>
<dbReference type="EMBL" id="JAJA02000001">
    <property type="protein sequence ID" value="KWS05588.1"/>
    <property type="molecule type" value="Genomic_DNA"/>
</dbReference>
<comment type="caution">
    <text evidence="1">The sequence shown here is derived from an EMBL/GenBank/DDBJ whole genome shotgun (WGS) entry which is preliminary data.</text>
</comment>